<dbReference type="KEGG" id="wce:WS08_1030"/>
<evidence type="ECO:0000313" key="2">
    <source>
        <dbReference type="Proteomes" id="UP000029079"/>
    </source>
</evidence>
<dbReference type="SUPFAM" id="SSF159888">
    <property type="entry name" value="YdhG-like"/>
    <property type="match status" value="1"/>
</dbReference>
<keyword evidence="2" id="KW-1185">Reference proteome</keyword>
<reference evidence="1 2" key="1">
    <citation type="journal article" date="2014" name="Genome Announc.">
        <title>Complete Genome Sequences of Fish Pathogenic Weissella ceti Strains WS74 and WS105.</title>
        <authorList>
            <person name="Figueiredo H.C."/>
            <person name="Leal C.A."/>
            <person name="Dorella F.A."/>
            <person name="Carvalho A.F."/>
            <person name="Soares S.C."/>
            <person name="Pereira F.L."/>
            <person name="Azevedo V.A."/>
        </authorList>
    </citation>
    <scope>NUCLEOTIDE SEQUENCE [LARGE SCALE GENOMIC DNA]</scope>
    <source>
        <strain evidence="1 2">WS74</strain>
    </source>
</reference>
<sequence>MTNQSGFSEFEKQAMKERALELRKEQENKRSKKNPEADVLEAIAAMPAESALIAAKIHALVEELVPGTKCKTWYGMPAYMNDAGKIVMFFKEAEKYESRYCTLGFDDAAQLDDTDMWATSYALVAWNEVVADKVKGLISTAFGV</sequence>
<gene>
    <name evidence="1" type="ORF">WS74_1096</name>
</gene>
<dbReference type="AlphaFoldDB" id="A0A075TWP9"/>
<organism evidence="1 2">
    <name type="scientific">Weissella ceti</name>
    <dbReference type="NCBI Taxonomy" id="759620"/>
    <lineage>
        <taxon>Bacteria</taxon>
        <taxon>Bacillati</taxon>
        <taxon>Bacillota</taxon>
        <taxon>Bacilli</taxon>
        <taxon>Lactobacillales</taxon>
        <taxon>Lactobacillaceae</taxon>
        <taxon>Weissella</taxon>
    </lineage>
</organism>
<accession>A0A075TWP9</accession>
<dbReference type="OrthoDB" id="32458at2"/>
<protein>
    <recommendedName>
        <fullName evidence="3">YdhG-like domain-containing protein</fullName>
    </recommendedName>
</protein>
<name>A0A075TWP9_9LACO</name>
<dbReference type="STRING" id="759620.WS105_1092"/>
<dbReference type="PATRIC" id="fig|759620.7.peg.1055"/>
<dbReference type="KEGG" id="wct:WS74_1096"/>
<dbReference type="EMBL" id="CP009223">
    <property type="protein sequence ID" value="AIM63347.1"/>
    <property type="molecule type" value="Genomic_DNA"/>
</dbReference>
<evidence type="ECO:0000313" key="1">
    <source>
        <dbReference type="EMBL" id="AIM63347.1"/>
    </source>
</evidence>
<proteinExistence type="predicted"/>
<dbReference type="KEGG" id="wci:WS105_1092"/>
<evidence type="ECO:0008006" key="3">
    <source>
        <dbReference type="Google" id="ProtNLM"/>
    </source>
</evidence>
<dbReference type="RefSeq" id="WP_009496211.1">
    <property type="nucleotide sequence ID" value="NZ_CP009223.1"/>
</dbReference>
<dbReference type="Proteomes" id="UP000029079">
    <property type="component" value="Chromosome"/>
</dbReference>
<reference evidence="2" key="2">
    <citation type="submission" date="2014-08" db="EMBL/GenBank/DDBJ databases">
        <title>Complete genome of Weissella ceti strain WS74 isolated from diseased rainbow trout in Brazil.</title>
        <authorList>
            <person name="Figueiredo H.C.P."/>
            <person name="Leal C.A.G."/>
            <person name="Pereira F.L."/>
            <person name="Soares S.C."/>
            <person name="Dorella F.A."/>
            <person name="Carvalho A.F."/>
            <person name="Azevedo V.A.C."/>
        </authorList>
    </citation>
    <scope>NUCLEOTIDE SEQUENCE [LARGE SCALE GENOMIC DNA]</scope>
    <source>
        <strain evidence="2">WS74</strain>
    </source>
</reference>